<dbReference type="Proteomes" id="UP001163324">
    <property type="component" value="Chromosome 3"/>
</dbReference>
<keyword evidence="2" id="KW-1185">Reference proteome</keyword>
<name>A0ACC0V830_9HYPO</name>
<sequence>MSRASKAIKLGHDEETPQFVKYETVQGPGGGASRRYGQTEDGKWVQLTAAGLPRKKPGRKPGALVKSKNADGTDAQDEGQPAKVRKPRKPRDPNAPPIQRKRKIASAGPDAGTESEGPSYKQFAQDHSNASFHQSSAQNSPAMSINRTLASNGHHDQSSFHQSSSQHNSPSIMSREISKPGSMHSILNAEPSAQGQSPASANGPIPVRGLNYDPIRNNAYDPIRESMKSNSPFQSKMDSPRLQAQPTNRSPSIASLIEPQAAPAKSPNHVYQPLAAKPLAQDSVPPSPSARPTSTPSLSLRQDAQEVTKSEPPPAPAQRPVIKESNFTTIANGPIKKALPSQKAKTNGSTPKTDTLDDVPQDTEGRSILDFGRVKPGDEAEAPAVVLTIPITAGETNKYVNFMRLAEERFGWDALHPRLAANRDRKARIAAATASLANVESGRESGDEMSVDLSDAEGSNQENGVASGVDGQAKPKKKRNFKEDQYDIDDDFVDDSEMLWEAQAAASRDGFFVYSGPLVPEVEKPDVPDGPPKRGRGGGRGSRGGRGGAARGGAGTGRGGGPGSRGGAITRKPRITKSEKAQREREKAERESLAQNYASQNSQPVFAVNE</sequence>
<protein>
    <submittedName>
        <fullName evidence="1">Uncharacterized protein</fullName>
    </submittedName>
</protein>
<proteinExistence type="predicted"/>
<evidence type="ECO:0000313" key="1">
    <source>
        <dbReference type="EMBL" id="KAI9902009.1"/>
    </source>
</evidence>
<comment type="caution">
    <text evidence="1">The sequence shown here is derived from an EMBL/GenBank/DDBJ whole genome shotgun (WGS) entry which is preliminary data.</text>
</comment>
<reference evidence="1" key="1">
    <citation type="submission" date="2022-10" db="EMBL/GenBank/DDBJ databases">
        <title>Complete Genome of Trichothecium roseum strain YXFP-22015, a Plant Pathogen Isolated from Citrus.</title>
        <authorList>
            <person name="Wang Y."/>
            <person name="Zhu L."/>
        </authorList>
    </citation>
    <scope>NUCLEOTIDE SEQUENCE</scope>
    <source>
        <strain evidence="1">YXFP-22015</strain>
    </source>
</reference>
<dbReference type="EMBL" id="CM047942">
    <property type="protein sequence ID" value="KAI9902009.1"/>
    <property type="molecule type" value="Genomic_DNA"/>
</dbReference>
<gene>
    <name evidence="1" type="ORF">N3K66_003826</name>
</gene>
<organism evidence="1 2">
    <name type="scientific">Trichothecium roseum</name>
    <dbReference type="NCBI Taxonomy" id="47278"/>
    <lineage>
        <taxon>Eukaryota</taxon>
        <taxon>Fungi</taxon>
        <taxon>Dikarya</taxon>
        <taxon>Ascomycota</taxon>
        <taxon>Pezizomycotina</taxon>
        <taxon>Sordariomycetes</taxon>
        <taxon>Hypocreomycetidae</taxon>
        <taxon>Hypocreales</taxon>
        <taxon>Hypocreales incertae sedis</taxon>
        <taxon>Trichothecium</taxon>
    </lineage>
</organism>
<accession>A0ACC0V830</accession>
<evidence type="ECO:0000313" key="2">
    <source>
        <dbReference type="Proteomes" id="UP001163324"/>
    </source>
</evidence>